<feature type="binding site" evidence="17">
    <location>
        <begin position="82"/>
        <end position="84"/>
    </location>
    <ligand>
        <name>ATP</name>
        <dbReference type="ChEBI" id="CHEBI:30616"/>
    </ligand>
</feature>
<organism evidence="20 21">
    <name type="scientific">Psychroflexus halocasei</name>
    <dbReference type="NCBI Taxonomy" id="908615"/>
    <lineage>
        <taxon>Bacteria</taxon>
        <taxon>Pseudomonadati</taxon>
        <taxon>Bacteroidota</taxon>
        <taxon>Flavobacteriia</taxon>
        <taxon>Flavobacteriales</taxon>
        <taxon>Flavobacteriaceae</taxon>
        <taxon>Psychroflexus</taxon>
    </lineage>
</organism>
<dbReference type="Gene3D" id="1.10.287.3610">
    <property type="match status" value="1"/>
</dbReference>
<dbReference type="InterPro" id="IPR000829">
    <property type="entry name" value="DAGK"/>
</dbReference>
<feature type="binding site" evidence="16">
    <location>
        <position position="66"/>
    </location>
    <ligand>
        <name>substrate</name>
    </ligand>
</feature>
<evidence type="ECO:0000256" key="10">
    <source>
        <dbReference type="ARBA" id="ARBA00022989"/>
    </source>
</evidence>
<evidence type="ECO:0000256" key="4">
    <source>
        <dbReference type="ARBA" id="ARBA00022516"/>
    </source>
</evidence>
<evidence type="ECO:0000256" key="12">
    <source>
        <dbReference type="ARBA" id="ARBA00023136"/>
    </source>
</evidence>
<dbReference type="Proteomes" id="UP000198820">
    <property type="component" value="Unassembled WGS sequence"/>
</dbReference>
<feature type="binding site" evidence="17">
    <location>
        <position position="73"/>
    </location>
    <ligand>
        <name>ATP</name>
        <dbReference type="ChEBI" id="CHEBI:30616"/>
    </ligand>
</feature>
<keyword evidence="4" id="KW-0444">Lipid biosynthesis</keyword>
<evidence type="ECO:0000256" key="15">
    <source>
        <dbReference type="PIRSR" id="PIRSR600829-1"/>
    </source>
</evidence>
<evidence type="ECO:0000256" key="6">
    <source>
        <dbReference type="ARBA" id="ARBA00022692"/>
    </source>
</evidence>
<evidence type="ECO:0000256" key="1">
    <source>
        <dbReference type="ARBA" id="ARBA00004651"/>
    </source>
</evidence>
<reference evidence="20 21" key="1">
    <citation type="submission" date="2016-10" db="EMBL/GenBank/DDBJ databases">
        <authorList>
            <person name="de Groot N.N."/>
        </authorList>
    </citation>
    <scope>NUCLEOTIDE SEQUENCE [LARGE SCALE GENOMIC DNA]</scope>
    <source>
        <strain evidence="20 21">DSM 23581</strain>
    </source>
</reference>
<feature type="transmembrane region" description="Helical" evidence="19">
    <location>
        <begin position="30"/>
        <end position="47"/>
    </location>
</feature>
<keyword evidence="13" id="KW-0594">Phospholipid biosynthesis</keyword>
<keyword evidence="3" id="KW-1003">Cell membrane</keyword>
<evidence type="ECO:0000313" key="21">
    <source>
        <dbReference type="Proteomes" id="UP000198820"/>
    </source>
</evidence>
<feature type="binding site" evidence="18">
    <location>
        <position position="73"/>
    </location>
    <ligand>
        <name>a divalent metal cation</name>
        <dbReference type="ChEBI" id="CHEBI:60240"/>
    </ligand>
</feature>
<proteinExistence type="inferred from homology"/>
<evidence type="ECO:0000256" key="16">
    <source>
        <dbReference type="PIRSR" id="PIRSR600829-2"/>
    </source>
</evidence>
<dbReference type="GO" id="GO:0016301">
    <property type="term" value="F:kinase activity"/>
    <property type="evidence" value="ECO:0007669"/>
    <property type="project" value="UniProtKB-KW"/>
</dbReference>
<keyword evidence="5" id="KW-0808">Transferase</keyword>
<keyword evidence="21" id="KW-1185">Reference proteome</keyword>
<evidence type="ECO:0000256" key="9">
    <source>
        <dbReference type="ARBA" id="ARBA00022840"/>
    </source>
</evidence>
<dbReference type="GO" id="GO:0008654">
    <property type="term" value="P:phospholipid biosynthetic process"/>
    <property type="evidence" value="ECO:0007669"/>
    <property type="project" value="UniProtKB-KW"/>
</dbReference>
<evidence type="ECO:0000256" key="14">
    <source>
        <dbReference type="ARBA" id="ARBA00023264"/>
    </source>
</evidence>
<dbReference type="InterPro" id="IPR033717">
    <property type="entry name" value="UDPK"/>
</dbReference>
<comment type="cofactor">
    <cofactor evidence="18">
        <name>Mg(2+)</name>
        <dbReference type="ChEBI" id="CHEBI:18420"/>
    </cofactor>
    <text evidence="18">Mn(2+), Zn(2+), Cd(2+) and Co(2+) support activity to lesser extents.</text>
</comment>
<dbReference type="STRING" id="908615.SAMN05421540_104257"/>
<evidence type="ECO:0000256" key="5">
    <source>
        <dbReference type="ARBA" id="ARBA00022679"/>
    </source>
</evidence>
<comment type="similarity">
    <text evidence="2">Belongs to the bacterial diacylglycerol kinase family.</text>
</comment>
<evidence type="ECO:0000256" key="19">
    <source>
        <dbReference type="SAM" id="Phobius"/>
    </source>
</evidence>
<evidence type="ECO:0000256" key="2">
    <source>
        <dbReference type="ARBA" id="ARBA00005967"/>
    </source>
</evidence>
<dbReference type="GO" id="GO:0005886">
    <property type="term" value="C:plasma membrane"/>
    <property type="evidence" value="ECO:0007669"/>
    <property type="project" value="UniProtKB-SubCell"/>
</dbReference>
<feature type="transmembrane region" description="Helical" evidence="19">
    <location>
        <begin position="93"/>
        <end position="114"/>
    </location>
</feature>
<evidence type="ECO:0000256" key="18">
    <source>
        <dbReference type="PIRSR" id="PIRSR600829-4"/>
    </source>
</evidence>
<dbReference type="GO" id="GO:0046872">
    <property type="term" value="F:metal ion binding"/>
    <property type="evidence" value="ECO:0007669"/>
    <property type="project" value="UniProtKB-KW"/>
</dbReference>
<accession>A0A1H3ZYJ9</accession>
<feature type="binding site" evidence="18">
    <location>
        <position position="25"/>
    </location>
    <ligand>
        <name>a divalent metal cation</name>
        <dbReference type="ChEBI" id="CHEBI:60240"/>
    </ligand>
</feature>
<evidence type="ECO:0000256" key="13">
    <source>
        <dbReference type="ARBA" id="ARBA00023209"/>
    </source>
</evidence>
<dbReference type="AlphaFoldDB" id="A0A1H3ZYJ9"/>
<dbReference type="CDD" id="cd14265">
    <property type="entry name" value="UDPK_IM_like"/>
    <property type="match status" value="1"/>
</dbReference>
<feature type="binding site" evidence="17">
    <location>
        <begin position="91"/>
        <end position="92"/>
    </location>
    <ligand>
        <name>ATP</name>
        <dbReference type="ChEBI" id="CHEBI:30616"/>
    </ligand>
</feature>
<gene>
    <name evidence="20" type="ORF">SAMN05421540_104257</name>
</gene>
<dbReference type="GO" id="GO:0005524">
    <property type="term" value="F:ATP binding"/>
    <property type="evidence" value="ECO:0007669"/>
    <property type="project" value="UniProtKB-KW"/>
</dbReference>
<keyword evidence="10 19" id="KW-1133">Transmembrane helix</keyword>
<evidence type="ECO:0000256" key="7">
    <source>
        <dbReference type="ARBA" id="ARBA00022741"/>
    </source>
</evidence>
<keyword evidence="9 17" id="KW-0067">ATP-binding</keyword>
<evidence type="ECO:0000256" key="17">
    <source>
        <dbReference type="PIRSR" id="PIRSR600829-3"/>
    </source>
</evidence>
<dbReference type="Pfam" id="PF01219">
    <property type="entry name" value="DAGK_prokar"/>
    <property type="match status" value="1"/>
</dbReference>
<evidence type="ECO:0000256" key="8">
    <source>
        <dbReference type="ARBA" id="ARBA00022777"/>
    </source>
</evidence>
<protein>
    <submittedName>
        <fullName evidence="20">Diacylglycerol kinase (ATP)</fullName>
    </submittedName>
</protein>
<dbReference type="EMBL" id="FNQF01000004">
    <property type="protein sequence ID" value="SEA28853.1"/>
    <property type="molecule type" value="Genomic_DNA"/>
</dbReference>
<keyword evidence="7 17" id="KW-0547">Nucleotide-binding</keyword>
<evidence type="ECO:0000256" key="3">
    <source>
        <dbReference type="ARBA" id="ARBA00022475"/>
    </source>
</evidence>
<keyword evidence="8 20" id="KW-0418">Kinase</keyword>
<keyword evidence="18" id="KW-0460">Magnesium</keyword>
<keyword evidence="18" id="KW-0479">Metal-binding</keyword>
<name>A0A1H3ZYJ9_9FLAO</name>
<feature type="binding site" evidence="17">
    <location>
        <position position="25"/>
    </location>
    <ligand>
        <name>ATP</name>
        <dbReference type="ChEBI" id="CHEBI:30616"/>
    </ligand>
</feature>
<keyword evidence="6 19" id="KW-0812">Transmembrane</keyword>
<keyword evidence="12 19" id="KW-0472">Membrane</keyword>
<dbReference type="RefSeq" id="WP_093242128.1">
    <property type="nucleotide sequence ID" value="NZ_FNQF01000004.1"/>
</dbReference>
<comment type="subcellular location">
    <subcellularLocation>
        <location evidence="1">Cell membrane</location>
        <topology evidence="1">Multi-pass membrane protein</topology>
    </subcellularLocation>
</comment>
<dbReference type="PANTHER" id="PTHR34299:SF1">
    <property type="entry name" value="DIACYLGLYCEROL KINASE"/>
    <property type="match status" value="1"/>
</dbReference>
<evidence type="ECO:0000313" key="20">
    <source>
        <dbReference type="EMBL" id="SEA28853.1"/>
    </source>
</evidence>
<feature type="active site" description="Proton acceptor" evidence="15">
    <location>
        <position position="66"/>
    </location>
</feature>
<sequence length="122" mass="13791">MKNFLFGRWRAITPAWKGFLRLLKEDSVKVQIFIGFIVSIIGFIVGITKTEFLIQTLAIAMVLGAESFNTAIEEVADFIHPELHPKIGLIKDIAAGAVFMVCIFAILIGLYIYFPYLFLMLF</sequence>
<dbReference type="PANTHER" id="PTHR34299">
    <property type="entry name" value="DIACYLGLYCEROL KINASE"/>
    <property type="match status" value="1"/>
</dbReference>
<feature type="binding site" evidence="16">
    <location>
        <begin position="11"/>
        <end position="16"/>
    </location>
    <ligand>
        <name>substrate</name>
    </ligand>
</feature>
<keyword evidence="11" id="KW-0443">Lipid metabolism</keyword>
<dbReference type="InterPro" id="IPR036945">
    <property type="entry name" value="DAGK_sf"/>
</dbReference>
<keyword evidence="14" id="KW-1208">Phospholipid metabolism</keyword>
<evidence type="ECO:0000256" key="11">
    <source>
        <dbReference type="ARBA" id="ARBA00023098"/>
    </source>
</evidence>